<proteinExistence type="predicted"/>
<evidence type="ECO:0000313" key="2">
    <source>
        <dbReference type="EMBL" id="KAG5635814.1"/>
    </source>
</evidence>
<evidence type="ECO:0000313" key="3">
    <source>
        <dbReference type="Proteomes" id="UP000717328"/>
    </source>
</evidence>
<dbReference type="Proteomes" id="UP000717328">
    <property type="component" value="Unassembled WGS sequence"/>
</dbReference>
<organism evidence="2 3">
    <name type="scientific">Sphagnurus paluster</name>
    <dbReference type="NCBI Taxonomy" id="117069"/>
    <lineage>
        <taxon>Eukaryota</taxon>
        <taxon>Fungi</taxon>
        <taxon>Dikarya</taxon>
        <taxon>Basidiomycota</taxon>
        <taxon>Agaricomycotina</taxon>
        <taxon>Agaricomycetes</taxon>
        <taxon>Agaricomycetidae</taxon>
        <taxon>Agaricales</taxon>
        <taxon>Tricholomatineae</taxon>
        <taxon>Lyophyllaceae</taxon>
        <taxon>Sphagnurus</taxon>
    </lineage>
</organism>
<evidence type="ECO:0000256" key="1">
    <source>
        <dbReference type="SAM" id="MobiDB-lite"/>
    </source>
</evidence>
<name>A0A9P7FPC9_9AGAR</name>
<keyword evidence="3" id="KW-1185">Reference proteome</keyword>
<dbReference type="AlphaFoldDB" id="A0A9P7FPC9"/>
<gene>
    <name evidence="2" type="ORF">H0H81_010044</name>
</gene>
<comment type="caution">
    <text evidence="2">The sequence shown here is derived from an EMBL/GenBank/DDBJ whole genome shotgun (WGS) entry which is preliminary data.</text>
</comment>
<sequence length="237" mass="25582">MNRDCFSFPANLYFDDGSKMAEAGVHIEEELNSIDQKSIHPALSGMKKQDIIVPLDPIRSYQTPYSAALEIFMTLKAMRAAAAAAAPSPPFYAVIPSQMPRSPADEKTAPPPNNTPPTRRSTRRASLQSTPATRSESSPTSPRTPGATIKRGFLSSSTFVCNWGACGAQIPCDGPGAAHQRAFEDAVRKHVQEHAEAAPVATCGTRVHACLWEGCADTRSKLPDARTVARHILTHDM</sequence>
<protein>
    <submittedName>
        <fullName evidence="2">Uncharacterized protein</fullName>
    </submittedName>
</protein>
<accession>A0A9P7FPC9</accession>
<feature type="compositionally biased region" description="Low complexity" evidence="1">
    <location>
        <begin position="116"/>
        <end position="145"/>
    </location>
</feature>
<reference evidence="2" key="2">
    <citation type="submission" date="2021-10" db="EMBL/GenBank/DDBJ databases">
        <title>Phylogenomics reveals ancestral predisposition of the termite-cultivated fungus Termitomyces towards a domesticated lifestyle.</title>
        <authorList>
            <person name="Auxier B."/>
            <person name="Grum-Grzhimaylo A."/>
            <person name="Cardenas M.E."/>
            <person name="Lodge J.D."/>
            <person name="Laessoe T."/>
            <person name="Pedersen O."/>
            <person name="Smith M.E."/>
            <person name="Kuyper T.W."/>
            <person name="Franco-Molano E.A."/>
            <person name="Baroni T.J."/>
            <person name="Aanen D.K."/>
        </authorList>
    </citation>
    <scope>NUCLEOTIDE SEQUENCE</scope>
    <source>
        <strain evidence="2">D49</strain>
    </source>
</reference>
<reference evidence="2" key="1">
    <citation type="submission" date="2021-02" db="EMBL/GenBank/DDBJ databases">
        <authorList>
            <person name="Nieuwenhuis M."/>
            <person name="Van De Peppel L.J.J."/>
        </authorList>
    </citation>
    <scope>NUCLEOTIDE SEQUENCE</scope>
    <source>
        <strain evidence="2">D49</strain>
    </source>
</reference>
<feature type="region of interest" description="Disordered" evidence="1">
    <location>
        <begin position="96"/>
        <end position="150"/>
    </location>
</feature>
<dbReference type="EMBL" id="JABCKI010006019">
    <property type="protein sequence ID" value="KAG5635814.1"/>
    <property type="molecule type" value="Genomic_DNA"/>
</dbReference>